<feature type="compositionally biased region" description="Acidic residues" evidence="5">
    <location>
        <begin position="1220"/>
        <end position="1241"/>
    </location>
</feature>
<feature type="compositionally biased region" description="Acidic residues" evidence="5">
    <location>
        <begin position="1173"/>
        <end position="1197"/>
    </location>
</feature>
<feature type="compositionally biased region" description="Pro residues" evidence="5">
    <location>
        <begin position="1413"/>
        <end position="1432"/>
    </location>
</feature>
<feature type="compositionally biased region" description="Low complexity" evidence="5">
    <location>
        <begin position="967"/>
        <end position="993"/>
    </location>
</feature>
<evidence type="ECO:0000313" key="7">
    <source>
        <dbReference type="EMBL" id="KAJ3477073.1"/>
    </source>
</evidence>
<feature type="compositionally biased region" description="Low complexity" evidence="5">
    <location>
        <begin position="1198"/>
        <end position="1219"/>
    </location>
</feature>
<dbReference type="SUPFAM" id="SSF117289">
    <property type="entry name" value="Nucleoporin domain"/>
    <property type="match status" value="1"/>
</dbReference>
<feature type="compositionally biased region" description="Polar residues" evidence="5">
    <location>
        <begin position="895"/>
        <end position="910"/>
    </location>
</feature>
<comment type="caution">
    <text evidence="7">The sequence shown here is derived from an EMBL/GenBank/DDBJ whole genome shotgun (WGS) entry which is preliminary data.</text>
</comment>
<evidence type="ECO:0000256" key="1">
    <source>
        <dbReference type="ARBA" id="ARBA00004123"/>
    </source>
</evidence>
<dbReference type="GO" id="GO:0005634">
    <property type="term" value="C:nucleus"/>
    <property type="evidence" value="ECO:0007669"/>
    <property type="project" value="UniProtKB-SubCell"/>
</dbReference>
<feature type="region of interest" description="Disordered" evidence="5">
    <location>
        <begin position="960"/>
        <end position="1043"/>
    </location>
</feature>
<feature type="compositionally biased region" description="Polar residues" evidence="5">
    <location>
        <begin position="1492"/>
        <end position="1508"/>
    </location>
</feature>
<keyword evidence="3" id="KW-0539">Nucleus</keyword>
<dbReference type="Gene3D" id="2.130.10.10">
    <property type="entry name" value="YVTN repeat-like/Quinoprotein amine dehydrogenase"/>
    <property type="match status" value="1"/>
</dbReference>
<feature type="compositionally biased region" description="Basic and acidic residues" evidence="5">
    <location>
        <begin position="1101"/>
        <end position="1129"/>
    </location>
</feature>
<feature type="region of interest" description="Disordered" evidence="5">
    <location>
        <begin position="1"/>
        <end position="21"/>
    </location>
</feature>
<dbReference type="InterPro" id="IPR039462">
    <property type="entry name" value="Nup159/Nup146_N"/>
</dbReference>
<dbReference type="Pfam" id="PF16755">
    <property type="entry name" value="Beta-prop_NUP159_NUP214"/>
    <property type="match status" value="1"/>
</dbReference>
<feature type="compositionally biased region" description="Gly residues" evidence="5">
    <location>
        <begin position="618"/>
        <end position="628"/>
    </location>
</feature>
<keyword evidence="4" id="KW-0175">Coiled coil</keyword>
<evidence type="ECO:0000256" key="2">
    <source>
        <dbReference type="ARBA" id="ARBA00022448"/>
    </source>
</evidence>
<feature type="compositionally biased region" description="Polar residues" evidence="5">
    <location>
        <begin position="478"/>
        <end position="499"/>
    </location>
</feature>
<evidence type="ECO:0000256" key="5">
    <source>
        <dbReference type="SAM" id="MobiDB-lite"/>
    </source>
</evidence>
<reference evidence="7" key="1">
    <citation type="submission" date="2022-07" db="EMBL/GenBank/DDBJ databases">
        <title>Genome Sequence of Physisporinus lineatus.</title>
        <authorList>
            <person name="Buettner E."/>
        </authorList>
    </citation>
    <scope>NUCLEOTIDE SEQUENCE</scope>
    <source>
        <strain evidence="7">VT162</strain>
    </source>
</reference>
<feature type="region of interest" description="Disordered" evidence="5">
    <location>
        <begin position="1166"/>
        <end position="1432"/>
    </location>
</feature>
<evidence type="ECO:0000256" key="3">
    <source>
        <dbReference type="ARBA" id="ARBA00023242"/>
    </source>
</evidence>
<feature type="region of interest" description="Disordered" evidence="5">
    <location>
        <begin position="596"/>
        <end position="630"/>
    </location>
</feature>
<keyword evidence="2" id="KW-0813">Transport</keyword>
<dbReference type="EMBL" id="JANAWD010000634">
    <property type="protein sequence ID" value="KAJ3477073.1"/>
    <property type="molecule type" value="Genomic_DNA"/>
</dbReference>
<feature type="region of interest" description="Disordered" evidence="5">
    <location>
        <begin position="1097"/>
        <end position="1154"/>
    </location>
</feature>
<feature type="compositionally biased region" description="Low complexity" evidence="5">
    <location>
        <begin position="596"/>
        <end position="612"/>
    </location>
</feature>
<gene>
    <name evidence="7" type="ORF">NLI96_g10714</name>
</gene>
<dbReference type="Proteomes" id="UP001212997">
    <property type="component" value="Unassembled WGS sequence"/>
</dbReference>
<feature type="domain" description="Nucleoporin Nup159/Nup146 N-terminal" evidence="6">
    <location>
        <begin position="58"/>
        <end position="424"/>
    </location>
</feature>
<accession>A0AAD5Y9V0</accession>
<feature type="region of interest" description="Disordered" evidence="5">
    <location>
        <begin position="475"/>
        <end position="499"/>
    </location>
</feature>
<feature type="region of interest" description="Disordered" evidence="5">
    <location>
        <begin position="1479"/>
        <end position="1513"/>
    </location>
</feature>
<feature type="region of interest" description="Disordered" evidence="5">
    <location>
        <begin position="808"/>
        <end position="847"/>
    </location>
</feature>
<feature type="compositionally biased region" description="Polar residues" evidence="5">
    <location>
        <begin position="994"/>
        <end position="1005"/>
    </location>
</feature>
<proteinExistence type="predicted"/>
<feature type="region of interest" description="Disordered" evidence="5">
    <location>
        <begin position="1829"/>
        <end position="1860"/>
    </location>
</feature>
<name>A0AAD5Y9V0_9APHY</name>
<feature type="compositionally biased region" description="Low complexity" evidence="5">
    <location>
        <begin position="1020"/>
        <end position="1043"/>
    </location>
</feature>
<protein>
    <recommendedName>
        <fullName evidence="6">Nucleoporin Nup159/Nup146 N-terminal domain-containing protein</fullName>
    </recommendedName>
</protein>
<evidence type="ECO:0000259" key="6">
    <source>
        <dbReference type="Pfam" id="PF16755"/>
    </source>
</evidence>
<comment type="subcellular location">
    <subcellularLocation>
        <location evidence="1">Nucleus</location>
    </subcellularLocation>
</comment>
<evidence type="ECO:0000313" key="8">
    <source>
        <dbReference type="Proteomes" id="UP001212997"/>
    </source>
</evidence>
<feature type="compositionally biased region" description="Pro residues" evidence="5">
    <location>
        <begin position="1295"/>
        <end position="1313"/>
    </location>
</feature>
<sequence>MNVSQLQPPPQSQVQRVTKDGEDKEAHFMALRLLNKRARVRLSPEHISLEQLPGRGVLFAVGNHVGLFAAVTRTSDGASGLIISTLSDLRTAFTSSTTDETIPFAPRASFQLYGTPNNIAFCHNETKLLVGLLQGQILVYDVLSSSPGNAPIHTFTSPSGRPPRDILPNPEGMPSLVAVLYDTDGAAGAESVAIYDLQTMQSTGGWTNGGTRETTPTSLSWSPKGKQLALGLQSGEIISFSPSDTTKTKSCVPRPASLPSQTPISTTWLSNSDFHAIYVPPSRLEPDIEQSHLILSLDAKANTSTEVKLSNPYIPYSSTRLPGSFAVVFRNWDPAKFLLFIGDSTSSDIGLIGCTPDPSGPHSELWTNYSLEETSTPTIPLDQDMNDTVLMGLALDLTGTQTFSHKTASGEDVELPPPPVMYAYASDGTIVGWNILNTQGTPYPGMVSSSSATAVTQESSVDSMQESIEALPKPPVSAFSQPTPQASSVFSQPSTSTNTTPAFPPPIMAFGESSLPGSAVYTSPGFTQPSMFAASPTPSAFSNQNTTTSGGFGAFANAAPAKFGQQLTPAAFGFGGGGNASASALAPTSSSQALASPMSMSMSATEETMAAESETDSGMGGLSLGGGSHAAESKPGLGATGMFGALPAVTPSATDANRGANPAFGATSAFGGGIKPATGFGAFGNTGTSAFGQSAFGGAASGSSAGGDVPAALRPANAPSSAFGSTGFGGGAAPAFGQPAFGQSAFGKPSFGASSFGSTGFGSTPASAPAPVPTTPAMTTTPSTGGFGGSSGGFASFASGGVSGFGAAAASRPAGLPPKPVWAALGNDEDEKKTQAPSAFSAPTTTTNAFGGMGSASAFAPVAASAPPAPEVIPPSTPPRPAQSTLEPESPAPEATSTPVKQSVPSTPDSSPFKVMGTGPTTGAFANLTTSPGFGKLEHGFGAFGGAAFSNSSPFANPKPTGASPFASTGAFGGTPSSSSASAAGGQTSATPTKSSVFGSPSPLGSASVFGKPSTTTPVSAFGSPSASTPGASAFSTPSTPPVVSAFGKSSWATPAGMGQPSTTPPSVGKVGGGFGAYAVKGTGGFAAFSSGGAKSFSDMLKSEKDGDAGQKDKEDVSAREGEGQEERPVSVFSRPTEVSIPEPESPEKDSEYHIVLGQGLLLIRVVGSGTEPSEEEEEEDSYREVEEEEEEEEDEGSSFLSQSFSESSGQEAELSTVLEVEEEEEEEEEEQPEEEDEEDTPREPANVPLPLSRTPSFTAKPPAPSIQLTTPSPPPSPLPADKGKAKQQQSTTPPGSPEPSTPAILPTPPPIPAAGLSLGLGRPSTRPVRSSPLANAPISRDDESSEEGSPRKPKVDTSTQGLKAFMPSPLPSPKEERSGSVSPRPKTPPLLSTTPTPKPAVFSAPVTAAPAVKPPLTVPSSTTPPPTVPAPAPAKTGIFSQPFTGFGKPAADTAKKAPTTTSGGLFPTPAAPSFGGLFGGKLPTPPPAVGPSTTPKSAPTTLGLNQPTPIPAGQVPPTVPSNAGFLGTKPATAPPAFTPPPAGFFANKAASSSMPSLPAGGLFGLPAKSTSAPVSVSTPAATMQGGGIPFGMGPSKSVPVPMPVPVKPVEPTPSPLEAGMQAECANIYLSLTKELEKLKVMAQEANQKKVELYKPTSGRRTINDLGDSSKWSIGDVQEYGRVMKGVEERVGQLREIKAEHTVNVRQLESSMLRATARKEEVLRFSKAGNDSEYAKSLKARTLSPELLETQTQLRRSTRAIRDRIQKLEDHLKACKKRLREMKTAKPSLRAPSLDLINRTYNNIDLAITNQADDIAHLTLRVQELGLPETRLSSNTHGRRDKRLPDDRRLGRGHRGPINVTPNVAATTAAALNAERAASKLKQSLDKWHKWQ</sequence>
<keyword evidence="8" id="KW-1185">Reference proteome</keyword>
<evidence type="ECO:0000256" key="4">
    <source>
        <dbReference type="SAM" id="Coils"/>
    </source>
</evidence>
<feature type="coiled-coil region" evidence="4">
    <location>
        <begin position="1758"/>
        <end position="1785"/>
    </location>
</feature>
<feature type="region of interest" description="Disordered" evidence="5">
    <location>
        <begin position="865"/>
        <end position="918"/>
    </location>
</feature>
<organism evidence="7 8">
    <name type="scientific">Meripilus lineatus</name>
    <dbReference type="NCBI Taxonomy" id="2056292"/>
    <lineage>
        <taxon>Eukaryota</taxon>
        <taxon>Fungi</taxon>
        <taxon>Dikarya</taxon>
        <taxon>Basidiomycota</taxon>
        <taxon>Agaricomycotina</taxon>
        <taxon>Agaricomycetes</taxon>
        <taxon>Polyporales</taxon>
        <taxon>Meripilaceae</taxon>
        <taxon>Meripilus</taxon>
    </lineage>
</organism>
<dbReference type="InterPro" id="IPR015943">
    <property type="entry name" value="WD40/YVTN_repeat-like_dom_sf"/>
</dbReference>
<feature type="compositionally biased region" description="Pro residues" evidence="5">
    <location>
        <begin position="867"/>
        <end position="881"/>
    </location>
</feature>
<feature type="compositionally biased region" description="Low complexity" evidence="5">
    <location>
        <begin position="836"/>
        <end position="847"/>
    </location>
</feature>